<dbReference type="AlphaFoldDB" id="B4VNB3"/>
<evidence type="ECO:0000313" key="1">
    <source>
        <dbReference type="EMBL" id="EDX76525.1"/>
    </source>
</evidence>
<gene>
    <name evidence="1" type="ORF">MC7420_4781</name>
</gene>
<dbReference type="EMBL" id="DS989846">
    <property type="protein sequence ID" value="EDX76525.1"/>
    <property type="molecule type" value="Genomic_DNA"/>
</dbReference>
<dbReference type="Pfam" id="PF04365">
    <property type="entry name" value="BrnT_toxin"/>
    <property type="match status" value="1"/>
</dbReference>
<dbReference type="HOGENOM" id="CLU_2341918_0_0_3"/>
<dbReference type="InterPro" id="IPR007460">
    <property type="entry name" value="BrnT_toxin"/>
</dbReference>
<dbReference type="eggNOG" id="COG2929">
    <property type="taxonomic scope" value="Bacteria"/>
</dbReference>
<dbReference type="Gene3D" id="3.10.450.530">
    <property type="entry name" value="Ribonuclease toxin, BrnT, of type II toxin-antitoxin system"/>
    <property type="match status" value="1"/>
</dbReference>
<dbReference type="InterPro" id="IPR038573">
    <property type="entry name" value="BrnT_sf"/>
</dbReference>
<keyword evidence="2" id="KW-1185">Reference proteome</keyword>
<dbReference type="STRING" id="118168.MC7420_4781"/>
<protein>
    <submittedName>
        <fullName evidence="1">Uncharacterized protein</fullName>
    </submittedName>
</protein>
<dbReference type="Proteomes" id="UP000003835">
    <property type="component" value="Unassembled WGS sequence"/>
</dbReference>
<evidence type="ECO:0000313" key="2">
    <source>
        <dbReference type="Proteomes" id="UP000003835"/>
    </source>
</evidence>
<reference evidence="1 2" key="1">
    <citation type="submission" date="2008-07" db="EMBL/GenBank/DDBJ databases">
        <authorList>
            <person name="Tandeau de Marsac N."/>
            <person name="Ferriera S."/>
            <person name="Johnson J."/>
            <person name="Kravitz S."/>
            <person name="Beeson K."/>
            <person name="Sutton G."/>
            <person name="Rogers Y.-H."/>
            <person name="Friedman R."/>
            <person name="Frazier M."/>
            <person name="Venter J.C."/>
        </authorList>
    </citation>
    <scope>NUCLEOTIDE SEQUENCE [LARGE SCALE GENOMIC DNA]</scope>
    <source>
        <strain evidence="1 2">PCC 7420</strain>
    </source>
</reference>
<organism evidence="1 2">
    <name type="scientific">Coleofasciculus chthonoplastes PCC 7420</name>
    <dbReference type="NCBI Taxonomy" id="118168"/>
    <lineage>
        <taxon>Bacteria</taxon>
        <taxon>Bacillati</taxon>
        <taxon>Cyanobacteriota</taxon>
        <taxon>Cyanophyceae</taxon>
        <taxon>Coleofasciculales</taxon>
        <taxon>Coleofasciculaceae</taxon>
        <taxon>Coleofasciculus</taxon>
    </lineage>
</organism>
<proteinExistence type="predicted"/>
<accession>B4VNB3</accession>
<sequence>MTELLQRVIAQLEKLPEEEQDAIATPLLAELEDERAWKIRFESTTNEQWDKLDDRFDYGEERWFGIGFLGNGVAVVVWTERQGDVIRIISARKALSI</sequence>
<name>B4VNB3_9CYAN</name>